<evidence type="ECO:0000313" key="8">
    <source>
        <dbReference type="Proteomes" id="UP001432322"/>
    </source>
</evidence>
<dbReference type="GO" id="GO:0005886">
    <property type="term" value="C:plasma membrane"/>
    <property type="evidence" value="ECO:0007669"/>
    <property type="project" value="TreeGrafter"/>
</dbReference>
<organism evidence="7 8">
    <name type="scientific">Pristionchus fissidentatus</name>
    <dbReference type="NCBI Taxonomy" id="1538716"/>
    <lineage>
        <taxon>Eukaryota</taxon>
        <taxon>Metazoa</taxon>
        <taxon>Ecdysozoa</taxon>
        <taxon>Nematoda</taxon>
        <taxon>Chromadorea</taxon>
        <taxon>Rhabditida</taxon>
        <taxon>Rhabditina</taxon>
        <taxon>Diplogasteromorpha</taxon>
        <taxon>Diplogasteroidea</taxon>
        <taxon>Neodiplogasteridae</taxon>
        <taxon>Pristionchus</taxon>
    </lineage>
</organism>
<dbReference type="InterPro" id="IPR053219">
    <property type="entry name" value="GPCR_Dmsr-1"/>
</dbReference>
<evidence type="ECO:0000256" key="4">
    <source>
        <dbReference type="ARBA" id="ARBA00023136"/>
    </source>
</evidence>
<keyword evidence="8" id="KW-1185">Reference proteome</keyword>
<evidence type="ECO:0000259" key="6">
    <source>
        <dbReference type="PROSITE" id="PS50262"/>
    </source>
</evidence>
<evidence type="ECO:0000256" key="3">
    <source>
        <dbReference type="ARBA" id="ARBA00022989"/>
    </source>
</evidence>
<evidence type="ECO:0000256" key="5">
    <source>
        <dbReference type="SAM" id="Phobius"/>
    </source>
</evidence>
<dbReference type="Gene3D" id="1.20.1070.10">
    <property type="entry name" value="Rhodopsin 7-helix transmembrane proteins"/>
    <property type="match status" value="1"/>
</dbReference>
<evidence type="ECO:0000313" key="7">
    <source>
        <dbReference type="EMBL" id="GMT17648.1"/>
    </source>
</evidence>
<feature type="domain" description="G-protein coupled receptors family 1 profile" evidence="6">
    <location>
        <begin position="27"/>
        <end position="271"/>
    </location>
</feature>
<dbReference type="AlphaFoldDB" id="A0AAV5VHH9"/>
<dbReference type="EMBL" id="BTSY01000003">
    <property type="protein sequence ID" value="GMT17648.1"/>
    <property type="molecule type" value="Genomic_DNA"/>
</dbReference>
<gene>
    <name evidence="7" type="ORF">PFISCL1PPCAC_8945</name>
</gene>
<dbReference type="InterPro" id="IPR017452">
    <property type="entry name" value="GPCR_Rhodpsn_7TM"/>
</dbReference>
<feature type="transmembrane region" description="Helical" evidence="5">
    <location>
        <begin position="12"/>
        <end position="35"/>
    </location>
</feature>
<evidence type="ECO:0000256" key="1">
    <source>
        <dbReference type="ARBA" id="ARBA00004370"/>
    </source>
</evidence>
<feature type="non-terminal residue" evidence="7">
    <location>
        <position position="271"/>
    </location>
</feature>
<proteinExistence type="predicted"/>
<evidence type="ECO:0000256" key="2">
    <source>
        <dbReference type="ARBA" id="ARBA00022692"/>
    </source>
</evidence>
<feature type="transmembrane region" description="Helical" evidence="5">
    <location>
        <begin position="150"/>
        <end position="171"/>
    </location>
</feature>
<dbReference type="PANTHER" id="PTHR46273:SF14">
    <property type="entry name" value="G-PROTEIN COUPLED RECEPTOR DMSR-1"/>
    <property type="match status" value="1"/>
</dbReference>
<name>A0AAV5VHH9_9BILA</name>
<dbReference type="PROSITE" id="PS50262">
    <property type="entry name" value="G_PROTEIN_RECEP_F1_2"/>
    <property type="match status" value="1"/>
</dbReference>
<dbReference type="Proteomes" id="UP001432322">
    <property type="component" value="Unassembled WGS sequence"/>
</dbReference>
<protein>
    <recommendedName>
        <fullName evidence="6">G-protein coupled receptors family 1 profile domain-containing protein</fullName>
    </recommendedName>
</protein>
<keyword evidence="2 5" id="KW-0812">Transmembrane</keyword>
<sequence length="271" mass="30744">FSSALSSWNWTFLVNFVIYIGPINVLLNCFVMFILTRREMRTTYNTVFFLMALDQTVVVGTMTIDMYKGMLYECTPWYYSYFWAYFEIISQCLSQVCRAHATWLAVIIALMRLISIRTQGTSEVCNIRIYCLKVDPPCMPTPFGTLKAHFVWLFCATALLFVIIVNAPNYLAEIIISAPYSALSSTEKPTTVLSVVTANHIYQKQLTCKVFRLSCLLTGTLLNALPCLLLVVLSVTLHTVVQTHCSKQNGERATTLLILIMFSTMITEIPQ</sequence>
<dbReference type="GO" id="GO:0008528">
    <property type="term" value="F:G protein-coupled peptide receptor activity"/>
    <property type="evidence" value="ECO:0007669"/>
    <property type="project" value="InterPro"/>
</dbReference>
<reference evidence="7" key="1">
    <citation type="submission" date="2023-10" db="EMBL/GenBank/DDBJ databases">
        <title>Genome assembly of Pristionchus species.</title>
        <authorList>
            <person name="Yoshida K."/>
            <person name="Sommer R.J."/>
        </authorList>
    </citation>
    <scope>NUCLEOTIDE SEQUENCE</scope>
    <source>
        <strain evidence="7">RS5133</strain>
    </source>
</reference>
<keyword evidence="3 5" id="KW-1133">Transmembrane helix</keyword>
<accession>A0AAV5VHH9</accession>
<dbReference type="Pfam" id="PF10324">
    <property type="entry name" value="7TM_GPCR_Srw"/>
    <property type="match status" value="1"/>
</dbReference>
<dbReference type="PANTHER" id="PTHR46273">
    <property type="entry name" value="MYOSUPPRESSIN RECEPTOR 1, ISOFORM B-RELATED"/>
    <property type="match status" value="1"/>
</dbReference>
<keyword evidence="4 5" id="KW-0472">Membrane</keyword>
<feature type="transmembrane region" description="Helical" evidence="5">
    <location>
        <begin position="47"/>
        <end position="64"/>
    </location>
</feature>
<comment type="subcellular location">
    <subcellularLocation>
        <location evidence="1">Membrane</location>
    </subcellularLocation>
</comment>
<feature type="non-terminal residue" evidence="7">
    <location>
        <position position="1"/>
    </location>
</feature>
<dbReference type="InterPro" id="IPR019427">
    <property type="entry name" value="7TM_GPCR_serpentine_rcpt_Srw"/>
</dbReference>
<feature type="transmembrane region" description="Helical" evidence="5">
    <location>
        <begin position="221"/>
        <end position="241"/>
    </location>
</feature>
<comment type="caution">
    <text evidence="7">The sequence shown here is derived from an EMBL/GenBank/DDBJ whole genome shotgun (WGS) entry which is preliminary data.</text>
</comment>